<reference evidence="1" key="1">
    <citation type="journal article" date="2023" name="G3 (Bethesda)">
        <title>A reference genome for the long-term kleptoplast-retaining sea slug Elysia crispata morphotype clarki.</title>
        <authorList>
            <person name="Eastman K.E."/>
            <person name="Pendleton A.L."/>
            <person name="Shaikh M.A."/>
            <person name="Suttiyut T."/>
            <person name="Ogas R."/>
            <person name="Tomko P."/>
            <person name="Gavelis G."/>
            <person name="Widhalm J.R."/>
            <person name="Wisecaver J.H."/>
        </authorList>
    </citation>
    <scope>NUCLEOTIDE SEQUENCE</scope>
    <source>
        <strain evidence="1">ECLA1</strain>
    </source>
</reference>
<evidence type="ECO:0000313" key="1">
    <source>
        <dbReference type="EMBL" id="KAK3760731.1"/>
    </source>
</evidence>
<keyword evidence="2" id="KW-1185">Reference proteome</keyword>
<feature type="non-terminal residue" evidence="1">
    <location>
        <position position="45"/>
    </location>
</feature>
<protein>
    <submittedName>
        <fullName evidence="1">Uncharacterized protein</fullName>
    </submittedName>
</protein>
<evidence type="ECO:0000313" key="2">
    <source>
        <dbReference type="Proteomes" id="UP001283361"/>
    </source>
</evidence>
<name>A0AAE0Z1U5_9GAST</name>
<sequence>MQIRATPPPIQYQIPQITLTLEVEEKMERQMTASTQNRENEEKCT</sequence>
<dbReference type="Proteomes" id="UP001283361">
    <property type="component" value="Unassembled WGS sequence"/>
</dbReference>
<proteinExistence type="predicted"/>
<dbReference type="AlphaFoldDB" id="A0AAE0Z1U5"/>
<comment type="caution">
    <text evidence="1">The sequence shown here is derived from an EMBL/GenBank/DDBJ whole genome shotgun (WGS) entry which is preliminary data.</text>
</comment>
<accession>A0AAE0Z1U5</accession>
<organism evidence="1 2">
    <name type="scientific">Elysia crispata</name>
    <name type="common">lettuce slug</name>
    <dbReference type="NCBI Taxonomy" id="231223"/>
    <lineage>
        <taxon>Eukaryota</taxon>
        <taxon>Metazoa</taxon>
        <taxon>Spiralia</taxon>
        <taxon>Lophotrochozoa</taxon>
        <taxon>Mollusca</taxon>
        <taxon>Gastropoda</taxon>
        <taxon>Heterobranchia</taxon>
        <taxon>Euthyneura</taxon>
        <taxon>Panpulmonata</taxon>
        <taxon>Sacoglossa</taxon>
        <taxon>Placobranchoidea</taxon>
        <taxon>Plakobranchidae</taxon>
        <taxon>Elysia</taxon>
    </lineage>
</organism>
<gene>
    <name evidence="1" type="ORF">RRG08_056419</name>
</gene>
<dbReference type="EMBL" id="JAWDGP010004960">
    <property type="protein sequence ID" value="KAK3760731.1"/>
    <property type="molecule type" value="Genomic_DNA"/>
</dbReference>